<comment type="caution">
    <text evidence="1">The sequence shown here is derived from an EMBL/GenBank/DDBJ whole genome shotgun (WGS) entry which is preliminary data.</text>
</comment>
<accession>A0A5C5XD07</accession>
<organism evidence="1 2">
    <name type="scientific">Rubinisphaera italica</name>
    <dbReference type="NCBI Taxonomy" id="2527969"/>
    <lineage>
        <taxon>Bacteria</taxon>
        <taxon>Pseudomonadati</taxon>
        <taxon>Planctomycetota</taxon>
        <taxon>Planctomycetia</taxon>
        <taxon>Planctomycetales</taxon>
        <taxon>Planctomycetaceae</taxon>
        <taxon>Rubinisphaera</taxon>
    </lineage>
</organism>
<dbReference type="RefSeq" id="WP_146503010.1">
    <property type="nucleotide sequence ID" value="NZ_SJPG01000001.1"/>
</dbReference>
<evidence type="ECO:0000313" key="2">
    <source>
        <dbReference type="Proteomes" id="UP000316095"/>
    </source>
</evidence>
<dbReference type="AlphaFoldDB" id="A0A5C5XD07"/>
<sequence>MASNAPEKTFRIGLVSASVFVNEIDGDGGKRTIRNVNLQRRYRDGDDWKSSTSFGLADLPVALRVLQLAQAYVEEREAEVNS</sequence>
<name>A0A5C5XD07_9PLAN</name>
<protein>
    <submittedName>
        <fullName evidence="1">Uncharacterized protein</fullName>
    </submittedName>
</protein>
<dbReference type="OrthoDB" id="282578at2"/>
<reference evidence="1 2" key="1">
    <citation type="submission" date="2019-02" db="EMBL/GenBank/DDBJ databases">
        <title>Deep-cultivation of Planctomycetes and their phenomic and genomic characterization uncovers novel biology.</title>
        <authorList>
            <person name="Wiegand S."/>
            <person name="Jogler M."/>
            <person name="Boedeker C."/>
            <person name="Pinto D."/>
            <person name="Vollmers J."/>
            <person name="Rivas-Marin E."/>
            <person name="Kohn T."/>
            <person name="Peeters S.H."/>
            <person name="Heuer A."/>
            <person name="Rast P."/>
            <person name="Oberbeckmann S."/>
            <person name="Bunk B."/>
            <person name="Jeske O."/>
            <person name="Meyerdierks A."/>
            <person name="Storesund J.E."/>
            <person name="Kallscheuer N."/>
            <person name="Luecker S."/>
            <person name="Lage O.M."/>
            <person name="Pohl T."/>
            <person name="Merkel B.J."/>
            <person name="Hornburger P."/>
            <person name="Mueller R.-W."/>
            <person name="Bruemmer F."/>
            <person name="Labrenz M."/>
            <person name="Spormann A.M."/>
            <person name="Op Den Camp H."/>
            <person name="Overmann J."/>
            <person name="Amann R."/>
            <person name="Jetten M.S.M."/>
            <person name="Mascher T."/>
            <person name="Medema M.H."/>
            <person name="Devos D.P."/>
            <person name="Kaster A.-K."/>
            <person name="Ovreas L."/>
            <person name="Rohde M."/>
            <person name="Galperin M.Y."/>
            <person name="Jogler C."/>
        </authorList>
    </citation>
    <scope>NUCLEOTIDE SEQUENCE [LARGE SCALE GENOMIC DNA]</scope>
    <source>
        <strain evidence="1 2">Pan54</strain>
    </source>
</reference>
<gene>
    <name evidence="1" type="ORF">Pan54_16980</name>
</gene>
<proteinExistence type="predicted"/>
<dbReference type="EMBL" id="SJPG01000001">
    <property type="protein sequence ID" value="TWT60966.1"/>
    <property type="molecule type" value="Genomic_DNA"/>
</dbReference>
<dbReference type="Proteomes" id="UP000316095">
    <property type="component" value="Unassembled WGS sequence"/>
</dbReference>
<keyword evidence="2" id="KW-1185">Reference proteome</keyword>
<evidence type="ECO:0000313" key="1">
    <source>
        <dbReference type="EMBL" id="TWT60966.1"/>
    </source>
</evidence>